<evidence type="ECO:0000256" key="2">
    <source>
        <dbReference type="SAM" id="Phobius"/>
    </source>
</evidence>
<accession>A0A0G4N679</accession>
<evidence type="ECO:0000256" key="1">
    <source>
        <dbReference type="SAM" id="MobiDB-lite"/>
    </source>
</evidence>
<keyword evidence="4" id="KW-1185">Reference proteome</keyword>
<gene>
    <name evidence="3" type="ORF">BN1708_008614</name>
</gene>
<dbReference type="STRING" id="100787.A0A0G4N679"/>
<evidence type="ECO:0000313" key="3">
    <source>
        <dbReference type="EMBL" id="CRK41953.1"/>
    </source>
</evidence>
<feature type="transmembrane region" description="Helical" evidence="2">
    <location>
        <begin position="43"/>
        <end position="62"/>
    </location>
</feature>
<protein>
    <submittedName>
        <fullName evidence="3">Uncharacterized protein</fullName>
    </submittedName>
</protein>
<feature type="compositionally biased region" description="Low complexity" evidence="1">
    <location>
        <begin position="185"/>
        <end position="247"/>
    </location>
</feature>
<evidence type="ECO:0000313" key="4">
    <source>
        <dbReference type="Proteomes" id="UP000044602"/>
    </source>
</evidence>
<proteinExistence type="predicted"/>
<dbReference type="EMBL" id="CVQH01027194">
    <property type="protein sequence ID" value="CRK41953.1"/>
    <property type="molecule type" value="Genomic_DNA"/>
</dbReference>
<dbReference type="AlphaFoldDB" id="A0A0G4N679"/>
<sequence>MCLPFHLGFAPLSSGLISSLCFKYTHTRYSSPSQQKSSLVHTTYFTLLSIFYVFVIPNTLVITTTQTANMRFNNILLAGAFAVAYAQETTVTTVPGVATPTGVDAAASSAAAAINKCLKECDATDSTCQARCVSVPAPSDAQAIALDKCVGDCDQGDGSEAETNAFAQCRDQCIKEHYFDADSTNGAPADNGNAAATQTTGAAAGTQTGTTTGTAATGSSTGTATDSDSDNASGTAGSDASETTGADSGASLLVSSSLGFFGLVAAFFL</sequence>
<feature type="region of interest" description="Disordered" evidence="1">
    <location>
        <begin position="184"/>
        <end position="247"/>
    </location>
</feature>
<organism evidence="3 4">
    <name type="scientific">Verticillium longisporum</name>
    <name type="common">Verticillium dahliae var. longisporum</name>
    <dbReference type="NCBI Taxonomy" id="100787"/>
    <lineage>
        <taxon>Eukaryota</taxon>
        <taxon>Fungi</taxon>
        <taxon>Dikarya</taxon>
        <taxon>Ascomycota</taxon>
        <taxon>Pezizomycotina</taxon>
        <taxon>Sordariomycetes</taxon>
        <taxon>Hypocreomycetidae</taxon>
        <taxon>Glomerellales</taxon>
        <taxon>Plectosphaerellaceae</taxon>
        <taxon>Verticillium</taxon>
    </lineage>
</organism>
<dbReference type="Proteomes" id="UP000044602">
    <property type="component" value="Unassembled WGS sequence"/>
</dbReference>
<name>A0A0G4N679_VERLO</name>
<keyword evidence="2" id="KW-1133">Transmembrane helix</keyword>
<feature type="transmembrane region" description="Helical" evidence="2">
    <location>
        <begin position="250"/>
        <end position="268"/>
    </location>
</feature>
<keyword evidence="2" id="KW-0812">Transmembrane</keyword>
<keyword evidence="2" id="KW-0472">Membrane</keyword>
<reference evidence="3 4" key="1">
    <citation type="submission" date="2015-05" db="EMBL/GenBank/DDBJ databases">
        <authorList>
            <person name="Wang D.B."/>
            <person name="Wang M."/>
        </authorList>
    </citation>
    <scope>NUCLEOTIDE SEQUENCE [LARGE SCALE GENOMIC DNA]</scope>
    <source>
        <strain evidence="3">VL1</strain>
    </source>
</reference>